<name>A0A8S2AT95_ARAAE</name>
<dbReference type="GO" id="GO:0005634">
    <property type="term" value="C:nucleus"/>
    <property type="evidence" value="ECO:0007669"/>
    <property type="project" value="UniProtKB-SubCell"/>
</dbReference>
<proteinExistence type="predicted"/>
<dbReference type="PROSITE" id="PS50090">
    <property type="entry name" value="MYB_LIKE"/>
    <property type="match status" value="1"/>
</dbReference>
<organism evidence="8 9">
    <name type="scientific">Arabidopsis arenosa</name>
    <name type="common">Sand rock-cress</name>
    <name type="synonym">Cardaminopsis arenosa</name>
    <dbReference type="NCBI Taxonomy" id="38785"/>
    <lineage>
        <taxon>Eukaryota</taxon>
        <taxon>Viridiplantae</taxon>
        <taxon>Streptophyta</taxon>
        <taxon>Embryophyta</taxon>
        <taxon>Tracheophyta</taxon>
        <taxon>Spermatophyta</taxon>
        <taxon>Magnoliopsida</taxon>
        <taxon>eudicotyledons</taxon>
        <taxon>Gunneridae</taxon>
        <taxon>Pentapetalae</taxon>
        <taxon>rosids</taxon>
        <taxon>malvids</taxon>
        <taxon>Brassicales</taxon>
        <taxon>Brassicaceae</taxon>
        <taxon>Camelineae</taxon>
        <taxon>Arabidopsis</taxon>
    </lineage>
</organism>
<evidence type="ECO:0000259" key="6">
    <source>
        <dbReference type="PROSITE" id="PS50090"/>
    </source>
</evidence>
<evidence type="ECO:0000259" key="7">
    <source>
        <dbReference type="PROSITE" id="PS51294"/>
    </source>
</evidence>
<dbReference type="FunFam" id="1.10.10.60:FF:000009">
    <property type="entry name" value="transcription factor MYB1R1"/>
    <property type="match status" value="1"/>
</dbReference>
<dbReference type="NCBIfam" id="TIGR01557">
    <property type="entry name" value="myb_SHAQKYF"/>
    <property type="match status" value="1"/>
</dbReference>
<sequence>MDTMAAVPRWTRVDDKDFESALVIFPEGSPYFLENIAHILKKTVEEVNYYYGTLVHDVDLIESGKFVLPKYPDDDYLTLTEASRSRNKGTGKKNGTPWSQNEHRLFLEGLNKFGKGDWKNISRYCVKSRSSTQVASHAQKYFNRRKRGITDGKRSSIHDMTLGDVENVHGSNLTCMDQQPHFGDQISWNQCYLSQENFPVFR</sequence>
<reference evidence="8" key="1">
    <citation type="submission" date="2021-01" db="EMBL/GenBank/DDBJ databases">
        <authorList>
            <person name="Bezrukov I."/>
        </authorList>
    </citation>
    <scope>NUCLEOTIDE SEQUENCE</scope>
</reference>
<comment type="subcellular location">
    <subcellularLocation>
        <location evidence="1">Nucleus</location>
    </subcellularLocation>
</comment>
<keyword evidence="4" id="KW-0804">Transcription</keyword>
<dbReference type="InterPro" id="IPR001005">
    <property type="entry name" value="SANT/Myb"/>
</dbReference>
<gene>
    <name evidence="8" type="ORF">AARE701A_LOCUS16517</name>
</gene>
<evidence type="ECO:0000313" key="8">
    <source>
        <dbReference type="EMBL" id="CAE6129088.1"/>
    </source>
</evidence>
<keyword evidence="2" id="KW-0805">Transcription regulation</keyword>
<dbReference type="Proteomes" id="UP000682877">
    <property type="component" value="Chromosome 6"/>
</dbReference>
<dbReference type="CDD" id="cd00167">
    <property type="entry name" value="SANT"/>
    <property type="match status" value="1"/>
</dbReference>
<dbReference type="AlphaFoldDB" id="A0A8S2AT95"/>
<dbReference type="Gene3D" id="1.10.10.60">
    <property type="entry name" value="Homeodomain-like"/>
    <property type="match status" value="2"/>
</dbReference>
<evidence type="ECO:0000256" key="2">
    <source>
        <dbReference type="ARBA" id="ARBA00023015"/>
    </source>
</evidence>
<evidence type="ECO:0000256" key="4">
    <source>
        <dbReference type="ARBA" id="ARBA00023163"/>
    </source>
</evidence>
<keyword evidence="9" id="KW-1185">Reference proteome</keyword>
<dbReference type="InterPro" id="IPR006447">
    <property type="entry name" value="Myb_dom_plants"/>
</dbReference>
<dbReference type="Pfam" id="PF00249">
    <property type="entry name" value="Myb_DNA-binding"/>
    <property type="match status" value="1"/>
</dbReference>
<dbReference type="PROSITE" id="PS51294">
    <property type="entry name" value="HTH_MYB"/>
    <property type="match status" value="1"/>
</dbReference>
<accession>A0A8S2AT95</accession>
<keyword evidence="5" id="KW-0539">Nucleus</keyword>
<dbReference type="InterPro" id="IPR017930">
    <property type="entry name" value="Myb_dom"/>
</dbReference>
<feature type="domain" description="Myb-like" evidence="6">
    <location>
        <begin position="90"/>
        <end position="142"/>
    </location>
</feature>
<protein>
    <submittedName>
        <fullName evidence="8">Uncharacterized protein</fullName>
    </submittedName>
</protein>
<feature type="domain" description="HTH myb-type" evidence="7">
    <location>
        <begin position="90"/>
        <end position="146"/>
    </location>
</feature>
<dbReference type="PANTHER" id="PTHR44042:SF15">
    <property type="entry name" value="DUPLICATED HOMEODOMAIN-LIKE SUPERFAMILY PROTEIN"/>
    <property type="match status" value="1"/>
</dbReference>
<evidence type="ECO:0000256" key="5">
    <source>
        <dbReference type="ARBA" id="ARBA00023242"/>
    </source>
</evidence>
<evidence type="ECO:0000256" key="3">
    <source>
        <dbReference type="ARBA" id="ARBA00023125"/>
    </source>
</evidence>
<dbReference type="PANTHER" id="PTHR44042">
    <property type="entry name" value="DUPLICATED HOMEODOMAIN-LIKE SUPERFAMILY PROTEIN-RELATED"/>
    <property type="match status" value="1"/>
</dbReference>
<dbReference type="SMART" id="SM00717">
    <property type="entry name" value="SANT"/>
    <property type="match status" value="2"/>
</dbReference>
<dbReference type="InterPro" id="IPR009057">
    <property type="entry name" value="Homeodomain-like_sf"/>
</dbReference>
<dbReference type="EMBL" id="LR999456">
    <property type="protein sequence ID" value="CAE6129088.1"/>
    <property type="molecule type" value="Genomic_DNA"/>
</dbReference>
<evidence type="ECO:0000313" key="9">
    <source>
        <dbReference type="Proteomes" id="UP000682877"/>
    </source>
</evidence>
<evidence type="ECO:0000256" key="1">
    <source>
        <dbReference type="ARBA" id="ARBA00004123"/>
    </source>
</evidence>
<dbReference type="GO" id="GO:0003677">
    <property type="term" value="F:DNA binding"/>
    <property type="evidence" value="ECO:0007669"/>
    <property type="project" value="UniProtKB-KW"/>
</dbReference>
<keyword evidence="3" id="KW-0238">DNA-binding</keyword>
<dbReference type="SUPFAM" id="SSF46689">
    <property type="entry name" value="Homeodomain-like"/>
    <property type="match status" value="2"/>
</dbReference>